<reference evidence="1 2" key="1">
    <citation type="submission" date="2016-03" db="EMBL/GenBank/DDBJ databases">
        <title>How can Kluyveromyces marxianus grow so fast - potential evolutionary course in Saccharomyces Complex revealed by comparative genomics.</title>
        <authorList>
            <person name="Mo W."/>
            <person name="Lu W."/>
            <person name="Yang X."/>
            <person name="Qi J."/>
            <person name="Lv H."/>
        </authorList>
    </citation>
    <scope>NUCLEOTIDE SEQUENCE [LARGE SCALE GENOMIC DNA]</scope>
    <source>
        <strain evidence="1 2">FIM1</strain>
    </source>
</reference>
<proteinExistence type="predicted"/>
<accession>A0ABX6ESA3</accession>
<dbReference type="EMBL" id="CP015055">
    <property type="protein sequence ID" value="QGN14622.1"/>
    <property type="molecule type" value="Genomic_DNA"/>
</dbReference>
<organism evidence="1 2">
    <name type="scientific">Kluyveromyces marxianus</name>
    <name type="common">Yeast</name>
    <name type="synonym">Candida kefyr</name>
    <dbReference type="NCBI Taxonomy" id="4911"/>
    <lineage>
        <taxon>Eukaryota</taxon>
        <taxon>Fungi</taxon>
        <taxon>Dikarya</taxon>
        <taxon>Ascomycota</taxon>
        <taxon>Saccharomycotina</taxon>
        <taxon>Saccharomycetes</taxon>
        <taxon>Saccharomycetales</taxon>
        <taxon>Saccharomycetaceae</taxon>
        <taxon>Kluyveromyces</taxon>
    </lineage>
</organism>
<name>A0ABX6ESA3_KLUMA</name>
<keyword evidence="2" id="KW-1185">Reference proteome</keyword>
<dbReference type="Proteomes" id="UP000422736">
    <property type="component" value="Chromosome 2"/>
</dbReference>
<protein>
    <submittedName>
        <fullName evidence="1">YDR078C</fullName>
    </submittedName>
</protein>
<gene>
    <name evidence="1" type="primary">SHU2</name>
    <name evidence="1" type="ORF">FIM1_1286</name>
</gene>
<evidence type="ECO:0000313" key="1">
    <source>
        <dbReference type="EMBL" id="QGN14622.1"/>
    </source>
</evidence>
<sequence>MELCQERFLNYSSLLSSLVNEDGTGLNDTTVAFLHQLFPNDMFVKAFSLLETHNIFLYVWSSSEGSNNGIYDVSALAETLYDDNLGSTTLLRMIVQSIDQEFSKEPIYVDVSAWFCSCSEYSECLQDLTSITIADEDPLDKYFEIYSHSTGDCFSRIRENMYMNTSKTLCQHLLAGAILLQTSAKVLKYFTAVKQTVSLICISNKDDWLKLHLNIVE</sequence>
<reference evidence="1 2" key="2">
    <citation type="submission" date="2019-11" db="EMBL/GenBank/DDBJ databases">
        <authorList>
            <person name="Lu H."/>
        </authorList>
    </citation>
    <scope>NUCLEOTIDE SEQUENCE [LARGE SCALE GENOMIC DNA]</scope>
    <source>
        <strain evidence="1 2">FIM1</strain>
    </source>
</reference>
<evidence type="ECO:0000313" key="2">
    <source>
        <dbReference type="Proteomes" id="UP000422736"/>
    </source>
</evidence>